<evidence type="ECO:0000313" key="4">
    <source>
        <dbReference type="EMBL" id="MEB3966331.1"/>
    </source>
</evidence>
<sequence length="280" mass="29531">MPAPLPTGPLVTRASLACDLRALGVRSGETLLAHSSLSSLGWVNGGRVAVVQALLDVLGEDGTLVVPAESGDLSDPAHWIDPPVPEQWWETVRATMPAYDPRTTPTRSIGVIPETVRTWPGALRSAHPLTSFAALGPRAAEIVEGHAADCRLGDRSPLGRLEERGARVLMLGTAYGACTGFHLAEYRVPHAFEDAGRPGPAGWEHVTEVAISADRFDELGAAFERDAPVVPGRVGAAQSRLFPLADAVAYAQSWLPVHRPCLQGRSGAGRPGHPGAVARP</sequence>
<organism evidence="4 5">
    <name type="scientific">Streptomyces kunmingensis</name>
    <dbReference type="NCBI Taxonomy" id="68225"/>
    <lineage>
        <taxon>Bacteria</taxon>
        <taxon>Bacillati</taxon>
        <taxon>Actinomycetota</taxon>
        <taxon>Actinomycetes</taxon>
        <taxon>Kitasatosporales</taxon>
        <taxon>Streptomycetaceae</taxon>
        <taxon>Streptomyces</taxon>
    </lineage>
</organism>
<evidence type="ECO:0000256" key="3">
    <source>
        <dbReference type="ARBA" id="ARBA00023315"/>
    </source>
</evidence>
<dbReference type="PANTHER" id="PTHR11104">
    <property type="entry name" value="AMINOGLYCOSIDE N3-ACETYLTRANSFERASE"/>
    <property type="match status" value="1"/>
</dbReference>
<evidence type="ECO:0000256" key="1">
    <source>
        <dbReference type="ARBA" id="ARBA00006383"/>
    </source>
</evidence>
<dbReference type="Proteomes" id="UP001352223">
    <property type="component" value="Unassembled WGS sequence"/>
</dbReference>
<protein>
    <submittedName>
        <fullName evidence="4">AAC(3) family N-acetyltransferase</fullName>
    </submittedName>
</protein>
<reference evidence="4 5" key="1">
    <citation type="submission" date="2022-10" db="EMBL/GenBank/DDBJ databases">
        <authorList>
            <person name="Xie J."/>
            <person name="Shen N."/>
        </authorList>
    </citation>
    <scope>NUCLEOTIDE SEQUENCE [LARGE SCALE GENOMIC DNA]</scope>
    <source>
        <strain evidence="4 5">DSM 41681</strain>
    </source>
</reference>
<comment type="caution">
    <text evidence="4">The sequence shown here is derived from an EMBL/GenBank/DDBJ whole genome shotgun (WGS) entry which is preliminary data.</text>
</comment>
<accession>A0ABU6CQX7</accession>
<name>A0ABU6CQX7_9ACTN</name>
<dbReference type="PANTHER" id="PTHR11104:SF0">
    <property type="entry name" value="SPBETA PROPHAGE-DERIVED AMINOGLYCOSIDE N(3')-ACETYLTRANSFERASE-LIKE PROTEIN YOKD"/>
    <property type="match status" value="1"/>
</dbReference>
<comment type="similarity">
    <text evidence="1">Belongs to the antibiotic N-acetyltransferase family.</text>
</comment>
<keyword evidence="2" id="KW-0808">Transferase</keyword>
<dbReference type="InterPro" id="IPR003679">
    <property type="entry name" value="Amioglycoside_AcTrfase"/>
</dbReference>
<dbReference type="InterPro" id="IPR028345">
    <property type="entry name" value="Antibiotic_NAT-like"/>
</dbReference>
<keyword evidence="5" id="KW-1185">Reference proteome</keyword>
<evidence type="ECO:0000313" key="5">
    <source>
        <dbReference type="Proteomes" id="UP001352223"/>
    </source>
</evidence>
<proteinExistence type="inferred from homology"/>
<keyword evidence="3" id="KW-0012">Acyltransferase</keyword>
<gene>
    <name evidence="4" type="ORF">OKJ48_39810</name>
</gene>
<evidence type="ECO:0000256" key="2">
    <source>
        <dbReference type="ARBA" id="ARBA00022679"/>
    </source>
</evidence>
<dbReference type="SUPFAM" id="SSF110710">
    <property type="entry name" value="TTHA0583/YokD-like"/>
    <property type="match status" value="1"/>
</dbReference>
<dbReference type="Pfam" id="PF02522">
    <property type="entry name" value="Antibiotic_NAT"/>
    <property type="match status" value="1"/>
</dbReference>
<dbReference type="EMBL" id="JAOZYB010000356">
    <property type="protein sequence ID" value="MEB3966331.1"/>
    <property type="molecule type" value="Genomic_DNA"/>
</dbReference>
<dbReference type="RefSeq" id="WP_324775506.1">
    <property type="nucleotide sequence ID" value="NZ_BAAATS010000001.1"/>
</dbReference>